<comment type="caution">
    <text evidence="2">The sequence shown here is derived from an EMBL/GenBank/DDBJ whole genome shotgun (WGS) entry which is preliminary data.</text>
</comment>
<dbReference type="AlphaFoldDB" id="A0A7W9S5Q8"/>
<organism evidence="2 3">
    <name type="scientific">Aquamicrobium lusatiense</name>
    <dbReference type="NCBI Taxonomy" id="89772"/>
    <lineage>
        <taxon>Bacteria</taxon>
        <taxon>Pseudomonadati</taxon>
        <taxon>Pseudomonadota</taxon>
        <taxon>Alphaproteobacteria</taxon>
        <taxon>Hyphomicrobiales</taxon>
        <taxon>Phyllobacteriaceae</taxon>
        <taxon>Aquamicrobium</taxon>
    </lineage>
</organism>
<reference evidence="2 3" key="1">
    <citation type="submission" date="2020-08" db="EMBL/GenBank/DDBJ databases">
        <title>Genomic Encyclopedia of Type Strains, Phase IV (KMG-IV): sequencing the most valuable type-strain genomes for metagenomic binning, comparative biology and taxonomic classification.</title>
        <authorList>
            <person name="Goeker M."/>
        </authorList>
    </citation>
    <scope>NUCLEOTIDE SEQUENCE [LARGE SCALE GENOMIC DNA]</scope>
    <source>
        <strain evidence="2 3">DSM 11099</strain>
    </source>
</reference>
<keyword evidence="3" id="KW-1185">Reference proteome</keyword>
<evidence type="ECO:0000313" key="2">
    <source>
        <dbReference type="EMBL" id="MBB6014555.1"/>
    </source>
</evidence>
<evidence type="ECO:0000313" key="3">
    <source>
        <dbReference type="Proteomes" id="UP000533306"/>
    </source>
</evidence>
<evidence type="ECO:0008006" key="4">
    <source>
        <dbReference type="Google" id="ProtNLM"/>
    </source>
</evidence>
<proteinExistence type="predicted"/>
<dbReference type="Proteomes" id="UP000533306">
    <property type="component" value="Unassembled WGS sequence"/>
</dbReference>
<protein>
    <recommendedName>
        <fullName evidence="4">Transposase</fullName>
    </recommendedName>
</protein>
<evidence type="ECO:0000256" key="1">
    <source>
        <dbReference type="SAM" id="MobiDB-lite"/>
    </source>
</evidence>
<feature type="region of interest" description="Disordered" evidence="1">
    <location>
        <begin position="90"/>
        <end position="111"/>
    </location>
</feature>
<gene>
    <name evidence="2" type="ORF">HNR59_003950</name>
</gene>
<accession>A0A7W9S5Q8</accession>
<name>A0A7W9S5Q8_9HYPH</name>
<sequence length="131" mass="14863">MLCFIRHALTENRCGRIVEDELTQADCHAARRAGHSQLRFPETSQQLKLETDKEYDAAGFVANLRHDCVILYVARKVRYSAINGRTARYQSHALSRKPRKRIEEPFGGRKPSVAWHRPSIAVLSACDPTSS</sequence>
<dbReference type="EMBL" id="JACHEU010000006">
    <property type="protein sequence ID" value="MBB6014555.1"/>
    <property type="molecule type" value="Genomic_DNA"/>
</dbReference>